<feature type="compositionally biased region" description="Pro residues" evidence="1">
    <location>
        <begin position="203"/>
        <end position="216"/>
    </location>
</feature>
<comment type="caution">
    <text evidence="2">The sequence shown here is derived from an EMBL/GenBank/DDBJ whole genome shotgun (WGS) entry which is preliminary data.</text>
</comment>
<name>A0A9W8TGY7_9PEZI</name>
<feature type="compositionally biased region" description="Basic residues" evidence="1">
    <location>
        <begin position="224"/>
        <end position="236"/>
    </location>
</feature>
<dbReference type="Proteomes" id="UP001148614">
    <property type="component" value="Unassembled WGS sequence"/>
</dbReference>
<evidence type="ECO:0000256" key="1">
    <source>
        <dbReference type="SAM" id="MobiDB-lite"/>
    </source>
</evidence>
<organism evidence="2 3">
    <name type="scientific">Xylaria arbuscula</name>
    <dbReference type="NCBI Taxonomy" id="114810"/>
    <lineage>
        <taxon>Eukaryota</taxon>
        <taxon>Fungi</taxon>
        <taxon>Dikarya</taxon>
        <taxon>Ascomycota</taxon>
        <taxon>Pezizomycotina</taxon>
        <taxon>Sordariomycetes</taxon>
        <taxon>Xylariomycetidae</taxon>
        <taxon>Xylariales</taxon>
        <taxon>Xylariaceae</taxon>
        <taxon>Xylaria</taxon>
    </lineage>
</organism>
<sequence length="279" mass="31599">MREKPTPENHHTIHTPDVNWGSFLPSSWHWPYAHLGYTNPSDIWDSLHAKFNCINFALQEPFAWHSDVCELALSSTSKEEFESALLKRREARFNEIRANWEKTCSHLAYNRDIWKAPPSGPVRPSITFRMIQRYFSFDSMVGHFGNYVVDDPHALPCNEREAHVSQPASQDAGPSTLSSLQAAGQPGNSQQQPLDTTPSVSSPRPPAYPSTPPHPSPVQVHATPPRRKPRRTRANKPAKASSSRNMIEKPPRKERVSKTYAREGVRRSARLQAQAERRA</sequence>
<gene>
    <name evidence="2" type="ORF">NPX13_g10265</name>
</gene>
<reference evidence="2" key="1">
    <citation type="submission" date="2022-07" db="EMBL/GenBank/DDBJ databases">
        <title>Genome Sequence of Xylaria arbuscula.</title>
        <authorList>
            <person name="Buettner E."/>
        </authorList>
    </citation>
    <scope>NUCLEOTIDE SEQUENCE</scope>
    <source>
        <strain evidence="2">VT107</strain>
    </source>
</reference>
<dbReference type="VEuPathDB" id="FungiDB:F4678DRAFT_307764"/>
<evidence type="ECO:0000313" key="3">
    <source>
        <dbReference type="Proteomes" id="UP001148614"/>
    </source>
</evidence>
<dbReference type="AlphaFoldDB" id="A0A9W8TGY7"/>
<proteinExistence type="predicted"/>
<protein>
    <submittedName>
        <fullName evidence="2">Uncharacterized protein</fullName>
    </submittedName>
</protein>
<keyword evidence="3" id="KW-1185">Reference proteome</keyword>
<feature type="compositionally biased region" description="Polar residues" evidence="1">
    <location>
        <begin position="166"/>
        <end position="200"/>
    </location>
</feature>
<evidence type="ECO:0000313" key="2">
    <source>
        <dbReference type="EMBL" id="KAJ3555871.1"/>
    </source>
</evidence>
<accession>A0A9W8TGY7</accession>
<dbReference type="EMBL" id="JANPWZ010002823">
    <property type="protein sequence ID" value="KAJ3555871.1"/>
    <property type="molecule type" value="Genomic_DNA"/>
</dbReference>
<feature type="region of interest" description="Disordered" evidence="1">
    <location>
        <begin position="160"/>
        <end position="279"/>
    </location>
</feature>
<feature type="compositionally biased region" description="Basic and acidic residues" evidence="1">
    <location>
        <begin position="246"/>
        <end position="266"/>
    </location>
</feature>